<dbReference type="Gramene" id="TraesROB_scaffold_147346_01G000100.1">
    <property type="protein sequence ID" value="TraesROB_scaffold_147346_01G000100.1"/>
    <property type="gene ID" value="TraesROB_scaffold_147346_01G000100"/>
</dbReference>
<dbReference type="Gramene" id="TraesJUL2B03G01064550.1">
    <property type="protein sequence ID" value="TraesJUL2B03G01064550.1"/>
    <property type="gene ID" value="TraesJUL2B03G01064550"/>
</dbReference>
<dbReference type="Gramene" id="TraesCS2B03G1446300.1">
    <property type="protein sequence ID" value="TraesCS2B03G1446300.1.CDS"/>
    <property type="gene ID" value="TraesCS2B03G1446300"/>
</dbReference>
<keyword evidence="1" id="KW-1133">Transmembrane helix</keyword>
<dbReference type="Gramene" id="TraesARI2B03G01077320.2">
    <property type="protein sequence ID" value="TraesARI2B03G01077320.2"/>
    <property type="gene ID" value="TraesARI2B03G01077320"/>
</dbReference>
<dbReference type="AlphaFoldDB" id="A0A3B6CG77"/>
<keyword evidence="1" id="KW-0812">Transmembrane</keyword>
<keyword evidence="1" id="KW-0472">Membrane</keyword>
<dbReference type="STRING" id="4565.A0A3B6CG77"/>
<dbReference type="SMR" id="A0A3B6CG77"/>
<dbReference type="Proteomes" id="UP000019116">
    <property type="component" value="Chromosome 2B"/>
</dbReference>
<protein>
    <recommendedName>
        <fullName evidence="2">DUF4220 domain-containing protein</fullName>
    </recommendedName>
</protein>
<name>A0A3B6CG77_WHEAT</name>
<dbReference type="Gramene" id="TraesLAC2B03G01015550.1">
    <property type="protein sequence ID" value="TraesLAC2B03G01015550.1"/>
    <property type="gene ID" value="TraesLAC2B03G01015550"/>
</dbReference>
<evidence type="ECO:0000313" key="4">
    <source>
        <dbReference type="Proteomes" id="UP000019116"/>
    </source>
</evidence>
<dbReference type="OrthoDB" id="664790at2759"/>
<dbReference type="InterPro" id="IPR025315">
    <property type="entry name" value="DUF4220"/>
</dbReference>
<dbReference type="Gramene" id="TraesRN2B0101499700.1">
    <property type="protein sequence ID" value="TraesRN2B0101499700.1"/>
    <property type="gene ID" value="TraesRN2B0101499700"/>
</dbReference>
<feature type="transmembrane region" description="Helical" evidence="1">
    <location>
        <begin position="286"/>
        <end position="305"/>
    </location>
</feature>
<dbReference type="Gramene" id="TraesNOR2B03G01077290.1">
    <property type="protein sequence ID" value="TraesNOR2B03G01077290.1"/>
    <property type="gene ID" value="TraesNOR2B03G01077290"/>
</dbReference>
<feature type="transmembrane region" description="Helical" evidence="1">
    <location>
        <begin position="137"/>
        <end position="154"/>
    </location>
</feature>
<organism evidence="3">
    <name type="scientific">Triticum aestivum</name>
    <name type="common">Wheat</name>
    <dbReference type="NCBI Taxonomy" id="4565"/>
    <lineage>
        <taxon>Eukaryota</taxon>
        <taxon>Viridiplantae</taxon>
        <taxon>Streptophyta</taxon>
        <taxon>Embryophyta</taxon>
        <taxon>Tracheophyta</taxon>
        <taxon>Spermatophyta</taxon>
        <taxon>Magnoliopsida</taxon>
        <taxon>Liliopsida</taxon>
        <taxon>Poales</taxon>
        <taxon>Poaceae</taxon>
        <taxon>BOP clade</taxon>
        <taxon>Pooideae</taxon>
        <taxon>Triticodae</taxon>
        <taxon>Triticeae</taxon>
        <taxon>Triticinae</taxon>
        <taxon>Triticum</taxon>
    </lineage>
</organism>
<evidence type="ECO:0000313" key="3">
    <source>
        <dbReference type="EnsemblPlants" id="TraesCS2B02G579300.1"/>
    </source>
</evidence>
<feature type="transmembrane region" description="Helical" evidence="1">
    <location>
        <begin position="41"/>
        <end position="62"/>
    </location>
</feature>
<accession>A0A3B6CG77</accession>
<feature type="domain" description="DUF4220" evidence="2">
    <location>
        <begin position="45"/>
        <end position="368"/>
    </location>
</feature>
<dbReference type="Pfam" id="PF04578">
    <property type="entry name" value="DUF594"/>
    <property type="match status" value="1"/>
</dbReference>
<reference evidence="3" key="1">
    <citation type="submission" date="2018-08" db="EMBL/GenBank/DDBJ databases">
        <authorList>
            <person name="Rossello M."/>
        </authorList>
    </citation>
    <scope>NUCLEOTIDE SEQUENCE [LARGE SCALE GENOMIC DNA]</scope>
    <source>
        <strain evidence="3">cv. Chinese Spring</strain>
    </source>
</reference>
<dbReference type="Gramene" id="TraesWEE_scaffold_037386_01G000100.1">
    <property type="protein sequence ID" value="TraesWEE_scaffold_037386_01G000100.1"/>
    <property type="gene ID" value="TraesWEE_scaffold_037386_01G000100"/>
</dbReference>
<feature type="transmembrane region" description="Helical" evidence="1">
    <location>
        <begin position="12"/>
        <end position="29"/>
    </location>
</feature>
<evidence type="ECO:0000256" key="1">
    <source>
        <dbReference type="SAM" id="Phobius"/>
    </source>
</evidence>
<evidence type="ECO:0000259" key="2">
    <source>
        <dbReference type="Pfam" id="PF13968"/>
    </source>
</evidence>
<dbReference type="PANTHER" id="PTHR31325">
    <property type="entry name" value="OS01G0798800 PROTEIN-RELATED"/>
    <property type="match status" value="1"/>
</dbReference>
<proteinExistence type="predicted"/>
<sequence>MAQWWDEWQLRILVLASLIVQFCLVFSGRNRLEHLRAWYRVWLRLAHIGCDPLALFTLATLFNRQKDGPRCSYARGSRDLELLWAPILLMHLGGQVVITTYKIEDNEKWSRHILTSLSKVTAALYVFYKSWSADDKRLLAATILLFILVILKCFQKALNLRGSSFSALRKASSSEVVQATGLRKERLKEYVEKAKEVLLDCGGRDEKTYSSNLPSLPDQIFLDFPRPYSERAETLKKFWVLNPISACQAIEGTLSAMTSFLYTKNVDTKQNVDTKHHFPLMDKPTLSGRVLFLLKYKLCYFYLYISRKLERLLRRGFIQGLPVYATLITVICLVHTRSQKQAYSGADSKITLVLLYFTLLMELVLVISSDGDSFHTRILQHNLIGLLAHNKWHYTSRRIAGWLHCKDFLNLFWHMGPVYSCVEITELARQHIESGWNGYIQDTETYRWFTDTRGERTLASKGCPGELGRSIKRPFDETIVLWHLATDLCFHHKATSPGPGDDRECPRQCKEMSNYMMHLLFANPKMLMPGSRKGLFATAYSELEEILKTEETPRGEREFTQKVIEICDAHRFPDTFIGDAWVLAKSLLGYELDDPTRKWEVIKGVWMEMLCFSASRCQGYWHAETLGTGVEFLSYVWVLLQYSGMETFSEKLQKREGMPFDSDESLV</sequence>
<dbReference type="EnsemblPlants" id="TraesCS2B02G579300.1">
    <property type="protein sequence ID" value="TraesCS2B02G579300.1"/>
    <property type="gene ID" value="TraesCS2B02G579300"/>
</dbReference>
<dbReference type="InterPro" id="IPR007658">
    <property type="entry name" value="DUF594"/>
</dbReference>
<feature type="transmembrane region" description="Helical" evidence="1">
    <location>
        <begin position="348"/>
        <end position="367"/>
    </location>
</feature>
<feature type="transmembrane region" description="Helical" evidence="1">
    <location>
        <begin position="317"/>
        <end position="336"/>
    </location>
</feature>
<reference evidence="3" key="2">
    <citation type="submission" date="2018-10" db="UniProtKB">
        <authorList>
            <consortium name="EnsemblPlants"/>
        </authorList>
    </citation>
    <scope>IDENTIFICATION</scope>
</reference>
<dbReference type="Gramene" id="TraesCS2B02G579300.1">
    <property type="protein sequence ID" value="TraesCS2B02G579300.1"/>
    <property type="gene ID" value="TraesCS2B02G579300"/>
</dbReference>
<keyword evidence="4" id="KW-1185">Reference proteome</keyword>
<dbReference type="Pfam" id="PF13968">
    <property type="entry name" value="DUF4220"/>
    <property type="match status" value="1"/>
</dbReference>